<evidence type="ECO:0000256" key="3">
    <source>
        <dbReference type="ARBA" id="ARBA00010844"/>
    </source>
</evidence>
<protein>
    <recommendedName>
        <fullName evidence="13">COPA/B TPR domain-containing protein</fullName>
    </recommendedName>
</protein>
<name>A0A8H5BFK9_9AGAR</name>
<proteinExistence type="inferred from homology"/>
<evidence type="ECO:0000256" key="9">
    <source>
        <dbReference type="ARBA" id="ARBA00022927"/>
    </source>
</evidence>
<dbReference type="GO" id="GO:0015031">
    <property type="term" value="P:protein transport"/>
    <property type="evidence" value="ECO:0007669"/>
    <property type="project" value="UniProtKB-KW"/>
</dbReference>
<dbReference type="OrthoDB" id="10261470at2759"/>
<reference evidence="14 15" key="1">
    <citation type="journal article" date="2020" name="ISME J.">
        <title>Uncovering the hidden diversity of litter-decomposition mechanisms in mushroom-forming fungi.</title>
        <authorList>
            <person name="Floudas D."/>
            <person name="Bentzer J."/>
            <person name="Ahren D."/>
            <person name="Johansson T."/>
            <person name="Persson P."/>
            <person name="Tunlid A."/>
        </authorList>
    </citation>
    <scope>NUCLEOTIDE SEQUENCE [LARGE SCALE GENOMIC DNA]</scope>
    <source>
        <strain evidence="14 15">CBS 101986</strain>
    </source>
</reference>
<evidence type="ECO:0000313" key="14">
    <source>
        <dbReference type="EMBL" id="KAF5321563.1"/>
    </source>
</evidence>
<dbReference type="Gene3D" id="1.25.40.470">
    <property type="match status" value="1"/>
</dbReference>
<keyword evidence="15" id="KW-1185">Reference proteome</keyword>
<dbReference type="GO" id="GO:0030663">
    <property type="term" value="C:COPI-coated vesicle membrane"/>
    <property type="evidence" value="ECO:0007669"/>
    <property type="project" value="UniProtKB-SubCell"/>
</dbReference>
<keyword evidence="10" id="KW-0333">Golgi apparatus</keyword>
<evidence type="ECO:0000256" key="1">
    <source>
        <dbReference type="ARBA" id="ARBA00004255"/>
    </source>
</evidence>
<evidence type="ECO:0000256" key="8">
    <source>
        <dbReference type="ARBA" id="ARBA00022892"/>
    </source>
</evidence>
<keyword evidence="12" id="KW-0968">Cytoplasmic vesicle</keyword>
<dbReference type="GO" id="GO:0016192">
    <property type="term" value="P:vesicle-mediated transport"/>
    <property type="evidence" value="ECO:0007669"/>
    <property type="project" value="UniProtKB-KW"/>
</dbReference>
<keyword evidence="9" id="KW-0653">Protein transport</keyword>
<evidence type="ECO:0000313" key="15">
    <source>
        <dbReference type="Proteomes" id="UP000567179"/>
    </source>
</evidence>
<keyword evidence="5" id="KW-0963">Cytoplasm</keyword>
<keyword evidence="11" id="KW-0472">Membrane</keyword>
<dbReference type="Pfam" id="PF23953">
    <property type="entry name" value="TPR_COPA_B"/>
    <property type="match status" value="1"/>
</dbReference>
<evidence type="ECO:0000256" key="7">
    <source>
        <dbReference type="ARBA" id="ARBA00022737"/>
    </source>
</evidence>
<comment type="similarity">
    <text evidence="3">Belongs to the WD repeat COPB2 family.</text>
</comment>
<sequence>MRPLVYTISPFDIPLYLLGYIPTHNRVYLADKDMHVYGYTLSLNVVEYQTAVLHSDMAAAADILPTLPKDQLNHVVRFLEGRDLKGLALAISTDEDHRFDLALSLDDLDTAVEIAHGVPEHEAEVKWKALRDRALTVWRFDLARKVFECANDYSALMLLLLAIGDRKGLQTLAAKKGQNNLAFVITLQLGDAAACVDLLVKTQRAPEAAIFARMYKPSAAPQAVAAWKAELTAKSRSKIANTIADPAENSELFKEGWEAALAKEEEALAASSEGNLVNAS</sequence>
<keyword evidence="4" id="KW-0813">Transport</keyword>
<comment type="caution">
    <text evidence="14">The sequence shown here is derived from an EMBL/GenBank/DDBJ whole genome shotgun (WGS) entry which is preliminary data.</text>
</comment>
<evidence type="ECO:0000256" key="5">
    <source>
        <dbReference type="ARBA" id="ARBA00022490"/>
    </source>
</evidence>
<feature type="domain" description="COPA/B TPR" evidence="13">
    <location>
        <begin position="48"/>
        <end position="228"/>
    </location>
</feature>
<dbReference type="GO" id="GO:0000139">
    <property type="term" value="C:Golgi membrane"/>
    <property type="evidence" value="ECO:0007669"/>
    <property type="project" value="UniProtKB-SubCell"/>
</dbReference>
<evidence type="ECO:0000256" key="4">
    <source>
        <dbReference type="ARBA" id="ARBA00022448"/>
    </source>
</evidence>
<comment type="subcellular location">
    <subcellularLocation>
        <location evidence="2">Cytoplasmic vesicle</location>
        <location evidence="2">COPI-coated vesicle membrane</location>
        <topology evidence="2">Peripheral membrane protein</topology>
        <orientation evidence="2">Cytoplasmic side</orientation>
    </subcellularLocation>
    <subcellularLocation>
        <location evidence="1">Golgi apparatus membrane</location>
        <topology evidence="1">Peripheral membrane protein</topology>
        <orientation evidence="1">Cytoplasmic side</orientation>
    </subcellularLocation>
</comment>
<evidence type="ECO:0000256" key="10">
    <source>
        <dbReference type="ARBA" id="ARBA00023034"/>
    </source>
</evidence>
<evidence type="ECO:0000256" key="2">
    <source>
        <dbReference type="ARBA" id="ARBA00004347"/>
    </source>
</evidence>
<organism evidence="14 15">
    <name type="scientific">Psilocybe cf. subviscida</name>
    <dbReference type="NCBI Taxonomy" id="2480587"/>
    <lineage>
        <taxon>Eukaryota</taxon>
        <taxon>Fungi</taxon>
        <taxon>Dikarya</taxon>
        <taxon>Basidiomycota</taxon>
        <taxon>Agaricomycotina</taxon>
        <taxon>Agaricomycetes</taxon>
        <taxon>Agaricomycetidae</taxon>
        <taxon>Agaricales</taxon>
        <taxon>Agaricineae</taxon>
        <taxon>Strophariaceae</taxon>
        <taxon>Psilocybe</taxon>
    </lineage>
</organism>
<keyword evidence="7" id="KW-0677">Repeat</keyword>
<evidence type="ECO:0000256" key="11">
    <source>
        <dbReference type="ARBA" id="ARBA00023136"/>
    </source>
</evidence>
<keyword evidence="6" id="KW-0853">WD repeat</keyword>
<evidence type="ECO:0000256" key="12">
    <source>
        <dbReference type="ARBA" id="ARBA00023329"/>
    </source>
</evidence>
<dbReference type="InterPro" id="IPR056176">
    <property type="entry name" value="TPR_COPA_B"/>
</dbReference>
<gene>
    <name evidence="14" type="ORF">D9619_000091</name>
</gene>
<accession>A0A8H5BFK9</accession>
<dbReference type="AlphaFoldDB" id="A0A8H5BFK9"/>
<dbReference type="Proteomes" id="UP000567179">
    <property type="component" value="Unassembled WGS sequence"/>
</dbReference>
<dbReference type="FunFam" id="1.25.40.470:FF:000001">
    <property type="entry name" value="Coatomer subunit beta"/>
    <property type="match status" value="1"/>
</dbReference>
<dbReference type="EMBL" id="JAACJJ010000028">
    <property type="protein sequence ID" value="KAF5321563.1"/>
    <property type="molecule type" value="Genomic_DNA"/>
</dbReference>
<evidence type="ECO:0000259" key="13">
    <source>
        <dbReference type="Pfam" id="PF23953"/>
    </source>
</evidence>
<keyword evidence="8" id="KW-0931">ER-Golgi transport</keyword>
<evidence type="ECO:0000256" key="6">
    <source>
        <dbReference type="ARBA" id="ARBA00022574"/>
    </source>
</evidence>